<dbReference type="PANTHER" id="PTHR16950">
    <property type="entry name" value="ZINC TRANSPORTER SLC39A7 HISTIDINE-RICH MEMBRANE PROTEIN KE4"/>
    <property type="match status" value="1"/>
</dbReference>
<comment type="subcellular location">
    <subcellularLocation>
        <location evidence="1">Golgi apparatus</location>
        <location evidence="1">cis-Golgi network membrane</location>
        <topology evidence="1">Multi-pass membrane protein</topology>
    </subcellularLocation>
</comment>
<feature type="compositionally biased region" description="Pro residues" evidence="12">
    <location>
        <begin position="102"/>
        <end position="112"/>
    </location>
</feature>
<dbReference type="Pfam" id="PF02535">
    <property type="entry name" value="Zip"/>
    <property type="match status" value="2"/>
</dbReference>
<feature type="region of interest" description="Disordered" evidence="12">
    <location>
        <begin position="1"/>
        <end position="114"/>
    </location>
</feature>
<dbReference type="GO" id="GO:0005794">
    <property type="term" value="C:Golgi apparatus"/>
    <property type="evidence" value="ECO:0007669"/>
    <property type="project" value="UniProtKB-SubCell"/>
</dbReference>
<dbReference type="GO" id="GO:0006882">
    <property type="term" value="P:intracellular zinc ion homeostasis"/>
    <property type="evidence" value="ECO:0007669"/>
    <property type="project" value="TreeGrafter"/>
</dbReference>
<feature type="transmembrane region" description="Helical" evidence="13">
    <location>
        <begin position="408"/>
        <end position="428"/>
    </location>
</feature>
<feature type="transmembrane region" description="Helical" evidence="13">
    <location>
        <begin position="152"/>
        <end position="173"/>
    </location>
</feature>
<keyword evidence="4" id="KW-0862">Zinc</keyword>
<evidence type="ECO:0000256" key="10">
    <source>
        <dbReference type="ARBA" id="ARBA00042780"/>
    </source>
</evidence>
<dbReference type="PANTHER" id="PTHR16950:SF25">
    <property type="entry name" value="ZINC TRANSPORTER SLC39A7"/>
    <property type="match status" value="1"/>
</dbReference>
<evidence type="ECO:0000256" key="5">
    <source>
        <dbReference type="ARBA" id="ARBA00022989"/>
    </source>
</evidence>
<feature type="transmembrane region" description="Helical" evidence="13">
    <location>
        <begin position="374"/>
        <end position="396"/>
    </location>
</feature>
<dbReference type="GO" id="GO:0016020">
    <property type="term" value="C:membrane"/>
    <property type="evidence" value="ECO:0007669"/>
    <property type="project" value="InterPro"/>
</dbReference>
<dbReference type="Proteomes" id="UP000574277">
    <property type="component" value="Unassembled WGS sequence"/>
</dbReference>
<evidence type="ECO:0000256" key="11">
    <source>
        <dbReference type="ARBA" id="ARBA00043053"/>
    </source>
</evidence>
<evidence type="ECO:0000256" key="8">
    <source>
        <dbReference type="ARBA" id="ARBA00038485"/>
    </source>
</evidence>
<evidence type="ECO:0000256" key="7">
    <source>
        <dbReference type="ARBA" id="ARBA00034634"/>
    </source>
</evidence>
<evidence type="ECO:0000256" key="6">
    <source>
        <dbReference type="ARBA" id="ARBA00023136"/>
    </source>
</evidence>
<organism evidence="14 15">
    <name type="scientific">Mesembrinibis cayennensis</name>
    <dbReference type="NCBI Taxonomy" id="1118748"/>
    <lineage>
        <taxon>Eukaryota</taxon>
        <taxon>Metazoa</taxon>
        <taxon>Chordata</taxon>
        <taxon>Craniata</taxon>
        <taxon>Vertebrata</taxon>
        <taxon>Euteleostomi</taxon>
        <taxon>Archelosauria</taxon>
        <taxon>Archosauria</taxon>
        <taxon>Dinosauria</taxon>
        <taxon>Saurischia</taxon>
        <taxon>Theropoda</taxon>
        <taxon>Coelurosauria</taxon>
        <taxon>Aves</taxon>
        <taxon>Neognathae</taxon>
        <taxon>Neoaves</taxon>
        <taxon>Aequornithes</taxon>
        <taxon>Pelecaniformes</taxon>
        <taxon>Threskiornithidae</taxon>
        <taxon>Mesembrinibis</taxon>
    </lineage>
</organism>
<dbReference type="EMBL" id="VXAT01016138">
    <property type="protein sequence ID" value="NXL09202.1"/>
    <property type="molecule type" value="Genomic_DNA"/>
</dbReference>
<feature type="non-terminal residue" evidence="14">
    <location>
        <position position="429"/>
    </location>
</feature>
<reference evidence="14 15" key="1">
    <citation type="submission" date="2019-09" db="EMBL/GenBank/DDBJ databases">
        <title>Bird 10,000 Genomes (B10K) Project - Family phase.</title>
        <authorList>
            <person name="Zhang G."/>
        </authorList>
    </citation>
    <scope>NUCLEOTIDE SEQUENCE [LARGE SCALE GENOMIC DNA]</scope>
    <source>
        <strain evidence="14">B10K-DU-001-44</strain>
        <tissue evidence="14">Muscle</tissue>
    </source>
</reference>
<keyword evidence="6 13" id="KW-0472">Membrane</keyword>
<proteinExistence type="inferred from homology"/>
<gene>
    <name evidence="14" type="primary">Slc39a7</name>
    <name evidence="14" type="ORF">MESCAY_R15023</name>
</gene>
<feature type="compositionally biased region" description="Basic and acidic residues" evidence="12">
    <location>
        <begin position="1"/>
        <end position="101"/>
    </location>
</feature>
<comment type="similarity">
    <text evidence="8">Belongs to the ZIP transporter (TC 2.A.5) family. KE4/Catsup subfamily.</text>
</comment>
<dbReference type="GO" id="GO:0005385">
    <property type="term" value="F:zinc ion transmembrane transporter activity"/>
    <property type="evidence" value="ECO:0007669"/>
    <property type="project" value="TreeGrafter"/>
</dbReference>
<keyword evidence="4" id="KW-0864">Zinc transport</keyword>
<keyword evidence="15" id="KW-1185">Reference proteome</keyword>
<evidence type="ECO:0000256" key="9">
    <source>
        <dbReference type="ARBA" id="ARBA00039859"/>
    </source>
</evidence>
<evidence type="ECO:0000256" key="2">
    <source>
        <dbReference type="ARBA" id="ARBA00022448"/>
    </source>
</evidence>
<feature type="region of interest" description="Disordered" evidence="12">
    <location>
        <begin position="214"/>
        <end position="233"/>
    </location>
</feature>
<comment type="caution">
    <text evidence="14">The sequence shown here is derived from an EMBL/GenBank/DDBJ whole genome shotgun (WGS) entry which is preliminary data.</text>
</comment>
<evidence type="ECO:0000256" key="12">
    <source>
        <dbReference type="SAM" id="MobiDB-lite"/>
    </source>
</evidence>
<keyword evidence="3 13" id="KW-0812">Transmembrane</keyword>
<sequence>EDPHHGHGHSHEAMYHGHSHEDPHHGHGHSHEAMYHGHSHEDPHHGHGHSHEDLHHGHSHEAMYHGHSHEDPHHGHGHSHEDPHHGPAHEDARRPSHERFLPPDPSQPPPPRADTVTLWMHTMAATLVISAAPYLVLFLIPVESNAPRHQALLKLLLSFAAGGLLGDAFLHLIPHALGEWPRQEHARMLTVGMWVLAGIVAFLVVETFVRHAKGGGHGHGHGHGHGRSHPHGGEVTGGVGGDADPSHVVPCPQGVPSTPSVPSDHSALKCPQYSQCPQYPRYSHYPKCPWCPEVPPVPPMLPVPPVPPVSPVSRCPRFPVSAGLPISARPCPRQGTAVPNPVPCPQAMRLQLVTALGAVAGAACSLLAEGAGEAATLGVLPFTAGGFIYVGTVSVIPELLRDAGPLQSFLQVLGLLAGVAMMVVIAHYE</sequence>
<evidence type="ECO:0000313" key="15">
    <source>
        <dbReference type="Proteomes" id="UP000574277"/>
    </source>
</evidence>
<feature type="transmembrane region" description="Helical" evidence="13">
    <location>
        <begin position="118"/>
        <end position="140"/>
    </location>
</feature>
<name>A0A7L0PVY3_9AVES</name>
<evidence type="ECO:0000256" key="3">
    <source>
        <dbReference type="ARBA" id="ARBA00022692"/>
    </source>
</evidence>
<protein>
    <recommendedName>
        <fullName evidence="9">Zinc transporter SLC39A7</fullName>
    </recommendedName>
    <alternativeName>
        <fullName evidence="10">Solute carrier family 39 member 7</fullName>
    </alternativeName>
    <alternativeName>
        <fullName evidence="11">Zrt-, Irt-like protein 7</fullName>
    </alternativeName>
</protein>
<accession>A0A7L0PVY3</accession>
<evidence type="ECO:0000313" key="14">
    <source>
        <dbReference type="EMBL" id="NXL09202.1"/>
    </source>
</evidence>
<keyword evidence="2" id="KW-0813">Transport</keyword>
<keyword evidence="5 13" id="KW-1133">Transmembrane helix</keyword>
<evidence type="ECO:0000256" key="4">
    <source>
        <dbReference type="ARBA" id="ARBA00022906"/>
    </source>
</evidence>
<dbReference type="InterPro" id="IPR003689">
    <property type="entry name" value="ZIP"/>
</dbReference>
<feature type="non-terminal residue" evidence="14">
    <location>
        <position position="1"/>
    </location>
</feature>
<dbReference type="AlphaFoldDB" id="A0A7L0PVY3"/>
<feature type="transmembrane region" description="Helical" evidence="13">
    <location>
        <begin position="185"/>
        <end position="205"/>
    </location>
</feature>
<evidence type="ECO:0000256" key="13">
    <source>
        <dbReference type="SAM" id="Phobius"/>
    </source>
</evidence>
<evidence type="ECO:0000256" key="1">
    <source>
        <dbReference type="ARBA" id="ARBA00004257"/>
    </source>
</evidence>
<comment type="catalytic activity">
    <reaction evidence="7">
        <text>Zn(2+)(in) = Zn(2+)(out)</text>
        <dbReference type="Rhea" id="RHEA:29351"/>
        <dbReference type="ChEBI" id="CHEBI:29105"/>
    </reaction>
</comment>
<feature type="compositionally biased region" description="Basic residues" evidence="12">
    <location>
        <begin position="214"/>
        <end position="230"/>
    </location>
</feature>
<keyword evidence="4" id="KW-0406">Ion transport</keyword>